<evidence type="ECO:0000313" key="3">
    <source>
        <dbReference type="Proteomes" id="UP001180825"/>
    </source>
</evidence>
<sequence>MSPFTVHTLETAPEASAPLLQQTLNAWGFIPKLHGTLAESPIALGAYNALFTAITTKGTLDAKEQQVAFQAVNVLHGCEYCTAGHTFLSRAAKVPESVIAALRDGEPIKDNARYEALRQFTEAVVRQRGRAGDDAVARFISAGFTRAQVLEVVTIVACKTISNYTNHLTHTPHEAFMADPMLKWVARPEMAAV</sequence>
<dbReference type="InterPro" id="IPR003779">
    <property type="entry name" value="CMD-like"/>
</dbReference>
<reference evidence="2 3" key="1">
    <citation type="submission" date="2023-07" db="EMBL/GenBank/DDBJ databases">
        <title>Sorghum-associated microbial communities from plants grown in Nebraska, USA.</title>
        <authorList>
            <person name="Schachtman D."/>
        </authorList>
    </citation>
    <scope>NUCLEOTIDE SEQUENCE [LARGE SCALE GENOMIC DNA]</scope>
    <source>
        <strain evidence="2 3">BE316</strain>
    </source>
</reference>
<dbReference type="InterPro" id="IPR029032">
    <property type="entry name" value="AhpD-like"/>
</dbReference>
<evidence type="ECO:0000313" key="2">
    <source>
        <dbReference type="EMBL" id="MDR7336125.1"/>
    </source>
</evidence>
<organism evidence="2 3">
    <name type="scientific">Roseateles asaccharophilus</name>
    <dbReference type="NCBI Taxonomy" id="582607"/>
    <lineage>
        <taxon>Bacteria</taxon>
        <taxon>Pseudomonadati</taxon>
        <taxon>Pseudomonadota</taxon>
        <taxon>Betaproteobacteria</taxon>
        <taxon>Burkholderiales</taxon>
        <taxon>Sphaerotilaceae</taxon>
        <taxon>Roseateles</taxon>
    </lineage>
</organism>
<feature type="domain" description="Carboxymuconolactone decarboxylase-like" evidence="1">
    <location>
        <begin position="45"/>
        <end position="122"/>
    </location>
</feature>
<accession>A0ABU2AGK7</accession>
<protein>
    <submittedName>
        <fullName evidence="2">AhpD family alkylhydroperoxidase</fullName>
    </submittedName>
</protein>
<comment type="caution">
    <text evidence="2">The sequence shown here is derived from an EMBL/GenBank/DDBJ whole genome shotgun (WGS) entry which is preliminary data.</text>
</comment>
<dbReference type="PANTHER" id="PTHR35446">
    <property type="entry name" value="SI:CH211-175M2.5"/>
    <property type="match status" value="1"/>
</dbReference>
<dbReference type="Proteomes" id="UP001180825">
    <property type="component" value="Unassembled WGS sequence"/>
</dbReference>
<dbReference type="SUPFAM" id="SSF69118">
    <property type="entry name" value="AhpD-like"/>
    <property type="match status" value="1"/>
</dbReference>
<dbReference type="RefSeq" id="WP_310333120.1">
    <property type="nucleotide sequence ID" value="NZ_JAVDXV010000013.1"/>
</dbReference>
<keyword evidence="3" id="KW-1185">Reference proteome</keyword>
<dbReference type="PANTHER" id="PTHR35446:SF3">
    <property type="entry name" value="CMD DOMAIN-CONTAINING PROTEIN"/>
    <property type="match status" value="1"/>
</dbReference>
<dbReference type="Pfam" id="PF02627">
    <property type="entry name" value="CMD"/>
    <property type="match status" value="1"/>
</dbReference>
<proteinExistence type="predicted"/>
<name>A0ABU2AGK7_9BURK</name>
<dbReference type="Gene3D" id="1.20.1290.10">
    <property type="entry name" value="AhpD-like"/>
    <property type="match status" value="1"/>
</dbReference>
<evidence type="ECO:0000259" key="1">
    <source>
        <dbReference type="Pfam" id="PF02627"/>
    </source>
</evidence>
<dbReference type="EMBL" id="JAVDXV010000013">
    <property type="protein sequence ID" value="MDR7336125.1"/>
    <property type="molecule type" value="Genomic_DNA"/>
</dbReference>
<gene>
    <name evidence="2" type="ORF">J2X21_005295</name>
</gene>